<evidence type="ECO:0000313" key="2">
    <source>
        <dbReference type="Proteomes" id="UP000434475"/>
    </source>
</evidence>
<reference evidence="1 2" key="1">
    <citation type="journal article" date="2019" name="Nat. Med.">
        <title>A library of human gut bacterial isolates paired with longitudinal multiomics data enables mechanistic microbiome research.</title>
        <authorList>
            <person name="Poyet M."/>
            <person name="Groussin M."/>
            <person name="Gibbons S.M."/>
            <person name="Avila-Pacheco J."/>
            <person name="Jiang X."/>
            <person name="Kearney S.M."/>
            <person name="Perrotta A.R."/>
            <person name="Berdy B."/>
            <person name="Zhao S."/>
            <person name="Lieberman T.D."/>
            <person name="Swanson P.K."/>
            <person name="Smith M."/>
            <person name="Roesemann S."/>
            <person name="Alexander J.E."/>
            <person name="Rich S.A."/>
            <person name="Livny J."/>
            <person name="Vlamakis H."/>
            <person name="Clish C."/>
            <person name="Bullock K."/>
            <person name="Deik A."/>
            <person name="Scott J."/>
            <person name="Pierce K.A."/>
            <person name="Xavier R.J."/>
            <person name="Alm E.J."/>
        </authorList>
    </citation>
    <scope>NUCLEOTIDE SEQUENCE [LARGE SCALE GENOMIC DNA]</scope>
    <source>
        <strain evidence="1 2">BIOML-A2</strain>
    </source>
</reference>
<accession>A0A6I2R7Y8</accession>
<dbReference type="Proteomes" id="UP000434475">
    <property type="component" value="Unassembled WGS sequence"/>
</dbReference>
<name>A0A6I2R7Y8_FLAPL</name>
<proteinExistence type="predicted"/>
<dbReference type="AlphaFoldDB" id="A0A6I2R7Y8"/>
<evidence type="ECO:0000313" key="1">
    <source>
        <dbReference type="EMBL" id="MSB22335.1"/>
    </source>
</evidence>
<organism evidence="1 2">
    <name type="scientific">Flavonifractor plautii</name>
    <name type="common">Fusobacterium plautii</name>
    <dbReference type="NCBI Taxonomy" id="292800"/>
    <lineage>
        <taxon>Bacteria</taxon>
        <taxon>Bacillati</taxon>
        <taxon>Bacillota</taxon>
        <taxon>Clostridia</taxon>
        <taxon>Eubacteriales</taxon>
        <taxon>Oscillospiraceae</taxon>
        <taxon>Flavonifractor</taxon>
    </lineage>
</organism>
<sequence length="397" mass="46081">MDINALIQTLQSALPQIAESCCIVNGALMNLTEVQNMGYDEFSMRAKMNMPLKLYKYFPNRLTELVDKKTGKPIIDETTGDKKNVNYSIQALRDNTVFMQSPSLFDDVYDSDISLNYSEYERARLLEYCIRCEIDVKEAMETPELANALMQTIADMINSTGNIDSLFKSAPATKNEDLSNQCFLLELKNQLYKGKDLGESLRNAIVSDFNRYLQYLQDSFRATCFATTPYSQLMWGGSYADCHRGFCVEYTVLPNDAQYQKLFLNLFPMIYCKVRPNMTEKLVKFQDKEPTMELLWDIYFHGALRKSIDWAFQNEWRLLLPMERNREEKDYCVSFFPITKVFLGNRMSHAARKEVIDICHARNIPYIGVTRNPDVFEMQECAIKCEECPHYTNNIPK</sequence>
<dbReference type="EMBL" id="WKPR01000038">
    <property type="protein sequence ID" value="MSB22335.1"/>
    <property type="molecule type" value="Genomic_DNA"/>
</dbReference>
<protein>
    <submittedName>
        <fullName evidence="1">DUF2971 domain-containing protein</fullName>
    </submittedName>
</protein>
<dbReference type="RefSeq" id="WP_172698097.1">
    <property type="nucleotide sequence ID" value="NZ_JAJCIK010000032.1"/>
</dbReference>
<gene>
    <name evidence="1" type="ORF">GKE97_22985</name>
</gene>
<comment type="caution">
    <text evidence="1">The sequence shown here is derived from an EMBL/GenBank/DDBJ whole genome shotgun (WGS) entry which is preliminary data.</text>
</comment>